<dbReference type="Pfam" id="PF02543">
    <property type="entry name" value="Carbam_trans_N"/>
    <property type="match status" value="1"/>
</dbReference>
<dbReference type="PANTHER" id="PTHR34847:SF1">
    <property type="entry name" value="NODULATION PROTEIN U"/>
    <property type="match status" value="1"/>
</dbReference>
<evidence type="ECO:0000259" key="2">
    <source>
        <dbReference type="Pfam" id="PF02543"/>
    </source>
</evidence>
<evidence type="ECO:0000259" key="3">
    <source>
        <dbReference type="Pfam" id="PF16861"/>
    </source>
</evidence>
<protein>
    <recommendedName>
        <fullName evidence="6">Carbamoyltransferase</fullName>
    </recommendedName>
</protein>
<accession>A0A0G0BZ91</accession>
<evidence type="ECO:0000313" key="4">
    <source>
        <dbReference type="EMBL" id="KKP44220.1"/>
    </source>
</evidence>
<feature type="domain" description="Carbamoyltransferase C-terminal" evidence="3">
    <location>
        <begin position="381"/>
        <end position="549"/>
    </location>
</feature>
<dbReference type="InterPro" id="IPR051338">
    <property type="entry name" value="NodU/CmcH_Carbamoyltrnsfr"/>
</dbReference>
<name>A0A0G0BZ91_9BACT</name>
<proteinExistence type="inferred from homology"/>
<dbReference type="EMBL" id="LBOW01000010">
    <property type="protein sequence ID" value="KKP44220.1"/>
    <property type="molecule type" value="Genomic_DNA"/>
</dbReference>
<dbReference type="Gene3D" id="3.30.420.40">
    <property type="match status" value="1"/>
</dbReference>
<comment type="similarity">
    <text evidence="1">Belongs to the NodU/CmcH family.</text>
</comment>
<dbReference type="GO" id="GO:0003824">
    <property type="term" value="F:catalytic activity"/>
    <property type="evidence" value="ECO:0007669"/>
    <property type="project" value="InterPro"/>
</dbReference>
<dbReference type="InterPro" id="IPR038152">
    <property type="entry name" value="Carbam_trans_C_sf"/>
</dbReference>
<dbReference type="Gene3D" id="3.90.870.20">
    <property type="entry name" value="Carbamoyltransferase, C-terminal domain"/>
    <property type="match status" value="1"/>
</dbReference>
<dbReference type="InterPro" id="IPR031730">
    <property type="entry name" value="Carbam_trans_C"/>
</dbReference>
<dbReference type="CDD" id="cd24098">
    <property type="entry name" value="ASKHA_NBD_TobZ_N"/>
    <property type="match status" value="1"/>
</dbReference>
<dbReference type="PANTHER" id="PTHR34847">
    <property type="entry name" value="NODULATION PROTEIN U"/>
    <property type="match status" value="1"/>
</dbReference>
<evidence type="ECO:0008006" key="6">
    <source>
        <dbReference type="Google" id="ProtNLM"/>
    </source>
</evidence>
<evidence type="ECO:0000313" key="5">
    <source>
        <dbReference type="Proteomes" id="UP000034778"/>
    </source>
</evidence>
<sequence>MTKEVLIEGHNTTRHDGGVALQLPADGGIVAIATERIDRKKHSGNSQTAYDFARERYESESSQFGTELDHFDPNYNKNQELSHHKGHAAAAYYSSGYESSAVVVIDGQGPHSEPGQYTSTSIWKGQGDKLELVDINAEKGYSSQSLGLLYSAVTYHLGFGFLQEGKTMGLAPYGKRTEMHDFLKRYVLVKGDSYEIDPNFIEALFYSNDGRKFFHWEERKQTTRSEKLMSEILQKIGSPRKSDGPITQRDMDLAWAVQSVLEESVLATMNRAKIATGCERVCYAGGVALNSSTNGKIIESNIFKDVFILPPAGDDGQALGRLLYRKHQLQIQNQFSPFVMDHAYLGPQYIEEEIEEAIKNNGHVITSQKLEEEDLIKQTAGLVADGKVISWWQGRSEIGPRALGNRSIVANPSSEAMRDHINFNVKHREWFRPLAPSTIEEASGDIFRLDRPLPYMLAVVDVNKKYRDSLRAITHVDNSARVQTVNAHQNRRYHKLIIEVGQKTGIPVVLNTSFNDNGEPLVESPQNAIRSFLNMKVDNLILGDHLISKK</sequence>
<gene>
    <name evidence="4" type="ORF">UR35_C0010G0012</name>
</gene>
<comment type="caution">
    <text evidence="4">The sequence shown here is derived from an EMBL/GenBank/DDBJ whole genome shotgun (WGS) entry which is preliminary data.</text>
</comment>
<dbReference type="InterPro" id="IPR003696">
    <property type="entry name" value="Carbtransf_dom"/>
</dbReference>
<feature type="domain" description="Carbamoyltransferase" evidence="2">
    <location>
        <begin position="82"/>
        <end position="320"/>
    </location>
</feature>
<organism evidence="4 5">
    <name type="scientific">Candidatus Woesebacteria bacterium GW2011_GWB1_33_22</name>
    <dbReference type="NCBI Taxonomy" id="1618566"/>
    <lineage>
        <taxon>Bacteria</taxon>
        <taxon>Candidatus Woeseibacteriota</taxon>
    </lineage>
</organism>
<dbReference type="STRING" id="1618566.UR35_C0010G0012"/>
<dbReference type="Pfam" id="PF16861">
    <property type="entry name" value="Carbam_trans_C"/>
    <property type="match status" value="1"/>
</dbReference>
<dbReference type="AlphaFoldDB" id="A0A0G0BZ91"/>
<evidence type="ECO:0000256" key="1">
    <source>
        <dbReference type="ARBA" id="ARBA00006129"/>
    </source>
</evidence>
<reference evidence="4 5" key="1">
    <citation type="journal article" date="2015" name="Nature">
        <title>rRNA introns, odd ribosomes, and small enigmatic genomes across a large radiation of phyla.</title>
        <authorList>
            <person name="Brown C.T."/>
            <person name="Hug L.A."/>
            <person name="Thomas B.C."/>
            <person name="Sharon I."/>
            <person name="Castelle C.J."/>
            <person name="Singh A."/>
            <person name="Wilkins M.J."/>
            <person name="Williams K.H."/>
            <person name="Banfield J.F."/>
        </authorList>
    </citation>
    <scope>NUCLEOTIDE SEQUENCE [LARGE SCALE GENOMIC DNA]</scope>
</reference>
<dbReference type="Proteomes" id="UP000034778">
    <property type="component" value="Unassembled WGS sequence"/>
</dbReference>